<gene>
    <name evidence="1" type="ORF">FC27_GL001051</name>
</gene>
<dbReference type="AlphaFoldDB" id="A0A0R1SHE1"/>
<accession>A0A0R1SHE1</accession>
<sequence>MKYTKKDAEKLLSLTEKCLDDPDIMADDKLNLLIGDLNQKITYQKRYKNLTPLRKQAGVYVRNHGFMMPKPLNDLLSTLNEVNVRQSSKHGWLQGFLN</sequence>
<comment type="caution">
    <text evidence="1">The sequence shown here is derived from an EMBL/GenBank/DDBJ whole genome shotgun (WGS) entry which is preliminary data.</text>
</comment>
<dbReference type="EMBL" id="AZFA01000020">
    <property type="protein sequence ID" value="KRL66122.1"/>
    <property type="molecule type" value="Genomic_DNA"/>
</dbReference>
<organism evidence="1 2">
    <name type="scientific">Companilactobacillus versmoldensis DSM 14857 = KCTC 3814</name>
    <dbReference type="NCBI Taxonomy" id="1423815"/>
    <lineage>
        <taxon>Bacteria</taxon>
        <taxon>Bacillati</taxon>
        <taxon>Bacillota</taxon>
        <taxon>Bacilli</taxon>
        <taxon>Lactobacillales</taxon>
        <taxon>Lactobacillaceae</taxon>
        <taxon>Companilactobacillus</taxon>
    </lineage>
</organism>
<name>A0A0R1SHE1_9LACO</name>
<evidence type="ECO:0000313" key="2">
    <source>
        <dbReference type="Proteomes" id="UP000051647"/>
    </source>
</evidence>
<evidence type="ECO:0008006" key="3">
    <source>
        <dbReference type="Google" id="ProtNLM"/>
    </source>
</evidence>
<keyword evidence="2" id="KW-1185">Reference proteome</keyword>
<protein>
    <recommendedName>
        <fullName evidence="3">Bacteriocin immunity protein</fullName>
    </recommendedName>
</protein>
<dbReference type="RefSeq" id="WP_010624821.1">
    <property type="nucleotide sequence ID" value="NZ_AZFA01000020.1"/>
</dbReference>
<dbReference type="STRING" id="1423815.FC27_GL001051"/>
<dbReference type="OrthoDB" id="2325759at2"/>
<proteinExistence type="predicted"/>
<evidence type="ECO:0000313" key="1">
    <source>
        <dbReference type="EMBL" id="KRL66122.1"/>
    </source>
</evidence>
<dbReference type="Proteomes" id="UP000051647">
    <property type="component" value="Unassembled WGS sequence"/>
</dbReference>
<reference evidence="1 2" key="1">
    <citation type="journal article" date="2015" name="Genome Announc.">
        <title>Expanding the biotechnology potential of lactobacilli through comparative genomics of 213 strains and associated genera.</title>
        <authorList>
            <person name="Sun Z."/>
            <person name="Harris H.M."/>
            <person name="McCann A."/>
            <person name="Guo C."/>
            <person name="Argimon S."/>
            <person name="Zhang W."/>
            <person name="Yang X."/>
            <person name="Jeffery I.B."/>
            <person name="Cooney J.C."/>
            <person name="Kagawa T.F."/>
            <person name="Liu W."/>
            <person name="Song Y."/>
            <person name="Salvetti E."/>
            <person name="Wrobel A."/>
            <person name="Rasinkangas P."/>
            <person name="Parkhill J."/>
            <person name="Rea M.C."/>
            <person name="O'Sullivan O."/>
            <person name="Ritari J."/>
            <person name="Douillard F.P."/>
            <person name="Paul Ross R."/>
            <person name="Yang R."/>
            <person name="Briner A.E."/>
            <person name="Felis G.E."/>
            <person name="de Vos W.M."/>
            <person name="Barrangou R."/>
            <person name="Klaenhammer T.R."/>
            <person name="Caufield P.W."/>
            <person name="Cui Y."/>
            <person name="Zhang H."/>
            <person name="O'Toole P.W."/>
        </authorList>
    </citation>
    <scope>NUCLEOTIDE SEQUENCE [LARGE SCALE GENOMIC DNA]</scope>
    <source>
        <strain evidence="1 2">DSM 14857</strain>
    </source>
</reference>
<dbReference type="SUPFAM" id="SSF109797">
    <property type="entry name" value="Bacteriocin immunity protein-like"/>
    <property type="match status" value="1"/>
</dbReference>
<dbReference type="PATRIC" id="fig|1423815.3.peg.1071"/>